<dbReference type="STRING" id="1296120.A0A1B9GIC7"/>
<protein>
    <recommendedName>
        <fullName evidence="4">AN1-type domain-containing protein</fullName>
    </recommendedName>
</protein>
<evidence type="ECO:0000256" key="1">
    <source>
        <dbReference type="SAM" id="MobiDB-lite"/>
    </source>
</evidence>
<dbReference type="PANTHER" id="PTHR14677:SF40">
    <property type="entry name" value="CDC48-ASSOCIATED UBIQUITIN-LIKE_ZINC FINGER PROTEIN 1"/>
    <property type="match status" value="1"/>
</dbReference>
<dbReference type="Gene3D" id="4.10.1110.10">
    <property type="entry name" value="AN1-like Zinc finger"/>
    <property type="match status" value="2"/>
</dbReference>
<dbReference type="PANTHER" id="PTHR14677">
    <property type="entry name" value="ARSENITE INDUCUBLE RNA ASSOCIATED PROTEIN AIP-1-RELATED"/>
    <property type="match status" value="1"/>
</dbReference>
<name>A0A1B9GIC7_9TREE</name>
<reference evidence="2 3" key="1">
    <citation type="submission" date="2013-07" db="EMBL/GenBank/DDBJ databases">
        <title>The Genome Sequence of Cryptococcus heveanensis BCC8398.</title>
        <authorList>
            <consortium name="The Broad Institute Genome Sequencing Platform"/>
            <person name="Cuomo C."/>
            <person name="Litvintseva A."/>
            <person name="Chen Y."/>
            <person name="Heitman J."/>
            <person name="Sun S."/>
            <person name="Springer D."/>
            <person name="Dromer F."/>
            <person name="Young S.K."/>
            <person name="Zeng Q."/>
            <person name="Gargeya S."/>
            <person name="Fitzgerald M."/>
            <person name="Abouelleil A."/>
            <person name="Alvarado L."/>
            <person name="Berlin A.M."/>
            <person name="Chapman S.B."/>
            <person name="Dewar J."/>
            <person name="Goldberg J."/>
            <person name="Griggs A."/>
            <person name="Gujja S."/>
            <person name="Hansen M."/>
            <person name="Howarth C."/>
            <person name="Imamovic A."/>
            <person name="Larimer J."/>
            <person name="McCowan C."/>
            <person name="Murphy C."/>
            <person name="Pearson M."/>
            <person name="Priest M."/>
            <person name="Roberts A."/>
            <person name="Saif S."/>
            <person name="Shea T."/>
            <person name="Sykes S."/>
            <person name="Wortman J."/>
            <person name="Nusbaum C."/>
            <person name="Birren B."/>
        </authorList>
    </citation>
    <scope>NUCLEOTIDE SEQUENCE [LARGE SCALE GENOMIC DNA]</scope>
    <source>
        <strain evidence="2 3">BCC8398</strain>
    </source>
</reference>
<sequence length="376" mass="39931">MSILSPGARCSVCPLVDFLPLTCQYCTLPYCSTHIGTHQCPADLQAGPSRSSPAAALAPPGKLDRGKKGCEVDGCERESIESIAGLGMAADIDNGRTESIAREVRCAGCGGAYCVIHRSQTSHKCSAPLDYNERHDAFLQRREKAREVIAQRFPDHAGRVIAKPPPQRDVVRVKPASGDDVGKGDTAAASSSFTAATAATPTPIADPPPQPQLSTKTKTKADKLWDIHLRKIRSSAEPLLQGSRFSLSDSDSQSRRFFEWTVDLSPASGLGKNGGGSGRAKVDAWMKSGKIDGGKAERVWVPGDMPVGKIMDLMITQSKTARPASNSTDPSQALNLLCLSPSLDGTRQIRKLDLSKAASAEISEGGLVVLVRGDMV</sequence>
<feature type="region of interest" description="Disordered" evidence="1">
    <location>
        <begin position="159"/>
        <end position="219"/>
    </location>
</feature>
<gene>
    <name evidence="2" type="ORF">I316_07566</name>
</gene>
<reference evidence="3" key="2">
    <citation type="submission" date="2013-12" db="EMBL/GenBank/DDBJ databases">
        <title>Evolution of pathogenesis and genome organization in the Tremellales.</title>
        <authorList>
            <person name="Cuomo C."/>
            <person name="Litvintseva A."/>
            <person name="Heitman J."/>
            <person name="Chen Y."/>
            <person name="Sun S."/>
            <person name="Springer D."/>
            <person name="Dromer F."/>
            <person name="Young S."/>
            <person name="Zeng Q."/>
            <person name="Chapman S."/>
            <person name="Gujja S."/>
            <person name="Saif S."/>
            <person name="Birren B."/>
        </authorList>
    </citation>
    <scope>NUCLEOTIDE SEQUENCE [LARGE SCALE GENOMIC DNA]</scope>
    <source>
        <strain evidence="3">BCC8398</strain>
    </source>
</reference>
<dbReference type="OrthoDB" id="431929at2759"/>
<evidence type="ECO:0008006" key="4">
    <source>
        <dbReference type="Google" id="ProtNLM"/>
    </source>
</evidence>
<organism evidence="2 3">
    <name type="scientific">Kwoniella heveanensis BCC8398</name>
    <dbReference type="NCBI Taxonomy" id="1296120"/>
    <lineage>
        <taxon>Eukaryota</taxon>
        <taxon>Fungi</taxon>
        <taxon>Dikarya</taxon>
        <taxon>Basidiomycota</taxon>
        <taxon>Agaricomycotina</taxon>
        <taxon>Tremellomycetes</taxon>
        <taxon>Tremellales</taxon>
        <taxon>Cryptococcaceae</taxon>
        <taxon>Kwoniella</taxon>
    </lineage>
</organism>
<accession>A0A1B9GIC7</accession>
<dbReference type="SUPFAM" id="SSF118310">
    <property type="entry name" value="AN1-like Zinc finger"/>
    <property type="match status" value="2"/>
</dbReference>
<keyword evidence="3" id="KW-1185">Reference proteome</keyword>
<dbReference type="Proteomes" id="UP000092666">
    <property type="component" value="Unassembled WGS sequence"/>
</dbReference>
<dbReference type="GO" id="GO:0005737">
    <property type="term" value="C:cytoplasm"/>
    <property type="evidence" value="ECO:0007669"/>
    <property type="project" value="TreeGrafter"/>
</dbReference>
<evidence type="ECO:0000313" key="3">
    <source>
        <dbReference type="Proteomes" id="UP000092666"/>
    </source>
</evidence>
<proteinExistence type="predicted"/>
<dbReference type="EMBL" id="KV700142">
    <property type="protein sequence ID" value="OCF30759.1"/>
    <property type="molecule type" value="Genomic_DNA"/>
</dbReference>
<feature type="compositionally biased region" description="Low complexity" evidence="1">
    <location>
        <begin position="186"/>
        <end position="203"/>
    </location>
</feature>
<evidence type="ECO:0000313" key="2">
    <source>
        <dbReference type="EMBL" id="OCF30759.1"/>
    </source>
</evidence>
<dbReference type="AlphaFoldDB" id="A0A1B9GIC7"/>
<dbReference type="InterPro" id="IPR035896">
    <property type="entry name" value="AN1-like_Znf"/>
</dbReference>